<dbReference type="STRING" id="1884432.SAMN05518683_10397"/>
<keyword evidence="4" id="KW-0460">Magnesium</keyword>
<comment type="cofactor">
    <cofactor evidence="1">
        <name>Mg(2+)</name>
        <dbReference type="ChEBI" id="CHEBI:18420"/>
    </cofactor>
</comment>
<evidence type="ECO:0000256" key="4">
    <source>
        <dbReference type="ARBA" id="ARBA00022842"/>
    </source>
</evidence>
<evidence type="ECO:0000313" key="5">
    <source>
        <dbReference type="EMBL" id="SFP19870.1"/>
    </source>
</evidence>
<reference evidence="6" key="1">
    <citation type="submission" date="2016-10" db="EMBL/GenBank/DDBJ databases">
        <authorList>
            <person name="Varghese N."/>
            <person name="Submissions S."/>
        </authorList>
    </citation>
    <scope>NUCLEOTIDE SEQUENCE [LARGE SCALE GENOMIC DNA]</scope>
    <source>
        <strain evidence="6">S7</strain>
    </source>
</reference>
<gene>
    <name evidence="5" type="ORF">SAMN05518683_10397</name>
</gene>
<dbReference type="GO" id="GO:0046872">
    <property type="term" value="F:metal ion binding"/>
    <property type="evidence" value="ECO:0007669"/>
    <property type="project" value="UniProtKB-KW"/>
</dbReference>
<dbReference type="InterPro" id="IPR010021">
    <property type="entry name" value="PGPP1/Gep4"/>
</dbReference>
<evidence type="ECO:0000313" key="6">
    <source>
        <dbReference type="Proteomes" id="UP000198892"/>
    </source>
</evidence>
<sequence length="176" mass="20385">MYTVIKQFMPNEYLSSVFELNLEDLSERRIKGIITDLDNTLVEWDRPEATPELLDWMYFVKQQGFHVTIVSNNNKERVSSFSEPTGIQFIHSAKKPMGHAFRKACRKMGLKKNEVVVIGDQVLTDVYGGNRAGFYTVLVVPMSKSDGLWTKINRSLERLVLRRLKEKGLIQWEESK</sequence>
<accession>A0A1I5NDY1</accession>
<proteinExistence type="predicted"/>
<dbReference type="InterPro" id="IPR036412">
    <property type="entry name" value="HAD-like_sf"/>
</dbReference>
<dbReference type="CDD" id="cd16416">
    <property type="entry name" value="HAD_BsYqeG-like"/>
    <property type="match status" value="1"/>
</dbReference>
<keyword evidence="2" id="KW-0479">Metal-binding</keyword>
<evidence type="ECO:0008006" key="7">
    <source>
        <dbReference type="Google" id="ProtNLM"/>
    </source>
</evidence>
<evidence type="ECO:0000256" key="3">
    <source>
        <dbReference type="ARBA" id="ARBA00022801"/>
    </source>
</evidence>
<dbReference type="NCBIfam" id="TIGR01549">
    <property type="entry name" value="HAD-SF-IA-v1"/>
    <property type="match status" value="1"/>
</dbReference>
<keyword evidence="3" id="KW-0378">Hydrolase</keyword>
<dbReference type="Proteomes" id="UP000198892">
    <property type="component" value="Unassembled WGS sequence"/>
</dbReference>
<dbReference type="InterPro" id="IPR006549">
    <property type="entry name" value="HAD-SF_hydro_IIIA"/>
</dbReference>
<dbReference type="InterPro" id="IPR051400">
    <property type="entry name" value="HAD-like_hydrolase"/>
</dbReference>
<evidence type="ECO:0000256" key="2">
    <source>
        <dbReference type="ARBA" id="ARBA00022723"/>
    </source>
</evidence>
<dbReference type="NCBIfam" id="TIGR01662">
    <property type="entry name" value="HAD-SF-IIIA"/>
    <property type="match status" value="1"/>
</dbReference>
<dbReference type="PANTHER" id="PTHR46470">
    <property type="entry name" value="N-ACYLNEURAMINATE-9-PHOSPHATASE"/>
    <property type="match status" value="1"/>
</dbReference>
<organism evidence="5 6">
    <name type="scientific">Salibacterium halotolerans</name>
    <dbReference type="NCBI Taxonomy" id="1884432"/>
    <lineage>
        <taxon>Bacteria</taxon>
        <taxon>Bacillati</taxon>
        <taxon>Bacillota</taxon>
        <taxon>Bacilli</taxon>
        <taxon>Bacillales</taxon>
        <taxon>Bacillaceae</taxon>
    </lineage>
</organism>
<dbReference type="NCBIfam" id="TIGR01668">
    <property type="entry name" value="YqeG_hyp_ppase"/>
    <property type="match status" value="1"/>
</dbReference>
<dbReference type="AlphaFoldDB" id="A0A1I5NDY1"/>
<name>A0A1I5NDY1_9BACI</name>
<dbReference type="SUPFAM" id="SSF56784">
    <property type="entry name" value="HAD-like"/>
    <property type="match status" value="1"/>
</dbReference>
<dbReference type="Gene3D" id="3.40.50.1000">
    <property type="entry name" value="HAD superfamily/HAD-like"/>
    <property type="match status" value="1"/>
</dbReference>
<dbReference type="PANTHER" id="PTHR46470:SF2">
    <property type="entry name" value="GLYCERALDEHYDE 3-PHOSPHATE PHOSPHATASE"/>
    <property type="match status" value="1"/>
</dbReference>
<dbReference type="GO" id="GO:0008962">
    <property type="term" value="F:phosphatidylglycerophosphatase activity"/>
    <property type="evidence" value="ECO:0007669"/>
    <property type="project" value="InterPro"/>
</dbReference>
<dbReference type="EMBL" id="FOXD01000003">
    <property type="protein sequence ID" value="SFP19870.1"/>
    <property type="molecule type" value="Genomic_DNA"/>
</dbReference>
<protein>
    <recommendedName>
        <fullName evidence="7">YqeG family HAD IIIA-type phosphatase</fullName>
    </recommendedName>
</protein>
<evidence type="ECO:0000256" key="1">
    <source>
        <dbReference type="ARBA" id="ARBA00001946"/>
    </source>
</evidence>
<dbReference type="FunFam" id="3.40.50.1000:FF:000067">
    <property type="entry name" value="HAD phosphatase, family IIIA"/>
    <property type="match status" value="1"/>
</dbReference>
<dbReference type="Pfam" id="PF00702">
    <property type="entry name" value="Hydrolase"/>
    <property type="match status" value="1"/>
</dbReference>
<dbReference type="InterPro" id="IPR023214">
    <property type="entry name" value="HAD_sf"/>
</dbReference>
<dbReference type="InterPro" id="IPR006439">
    <property type="entry name" value="HAD-SF_hydro_IA"/>
</dbReference>
<keyword evidence="6" id="KW-1185">Reference proteome</keyword>
<dbReference type="GO" id="GO:0044281">
    <property type="term" value="P:small molecule metabolic process"/>
    <property type="evidence" value="ECO:0007669"/>
    <property type="project" value="UniProtKB-ARBA"/>
</dbReference>